<comment type="similarity">
    <text evidence="1">Belongs to the transglycosylase Slt family.</text>
</comment>
<dbReference type="CDD" id="cd00254">
    <property type="entry name" value="LT-like"/>
    <property type="match status" value="1"/>
</dbReference>
<dbReference type="AlphaFoldDB" id="A0A7G6T6N8"/>
<dbReference type="EMBL" id="CP050299">
    <property type="protein sequence ID" value="QND62420.1"/>
    <property type="molecule type" value="Genomic_DNA"/>
</dbReference>
<protein>
    <submittedName>
        <fullName evidence="5">Lytic transglycosylase domain-containing protein</fullName>
    </submittedName>
</protein>
<feature type="domain" description="Transglycosylase SLT" evidence="4">
    <location>
        <begin position="55"/>
        <end position="144"/>
    </location>
</feature>
<name>A0A7G6T6N8_9HYPH</name>
<geneLocation type="plasmid" evidence="5 6">
    <name>p_1</name>
</geneLocation>
<dbReference type="PANTHER" id="PTHR37423:SF2">
    <property type="entry name" value="MEMBRANE-BOUND LYTIC MUREIN TRANSGLYCOSYLASE C"/>
    <property type="match status" value="1"/>
</dbReference>
<proteinExistence type="inferred from homology"/>
<gene>
    <name evidence="5" type="ORF">HB778_40710</name>
</gene>
<reference evidence="6" key="1">
    <citation type="journal article" date="2020" name="Mol. Plant Microbe">
        <title>Rhizobial microsymbionts of the narrowly endemic Oxytropis species growing in Kamchatka are characterized by significant genetic diversity and possess a set of genes that are associated with T3SS and T6SS secretion systems and can affect the development of symbiosis.</title>
        <authorList>
            <person name="Safronova V."/>
            <person name="Guro P."/>
            <person name="Sazanova A."/>
            <person name="Kuznetsova I."/>
            <person name="Belimov A."/>
            <person name="Yakubov V."/>
            <person name="Chirak E."/>
            <person name="Afonin A."/>
            <person name="Gogolev Y."/>
            <person name="Andronov E."/>
            <person name="Tikhonovich I."/>
        </authorList>
    </citation>
    <scope>NUCLEOTIDE SEQUENCE [LARGE SCALE GENOMIC DNA]</scope>
    <source>
        <strain evidence="6">583</strain>
        <plasmid evidence="6">p_1</plasmid>
    </source>
</reference>
<dbReference type="InterPro" id="IPR008258">
    <property type="entry name" value="Transglycosylase_SLT_dom_1"/>
</dbReference>
<evidence type="ECO:0000259" key="4">
    <source>
        <dbReference type="Pfam" id="PF01464"/>
    </source>
</evidence>
<organism evidence="5 6">
    <name type="scientific">Mesorhizobium huakuii</name>
    <dbReference type="NCBI Taxonomy" id="28104"/>
    <lineage>
        <taxon>Bacteria</taxon>
        <taxon>Pseudomonadati</taxon>
        <taxon>Pseudomonadota</taxon>
        <taxon>Alphaproteobacteria</taxon>
        <taxon>Hyphomicrobiales</taxon>
        <taxon>Phyllobacteriaceae</taxon>
        <taxon>Mesorhizobium</taxon>
    </lineage>
</organism>
<dbReference type="Pfam" id="PF01464">
    <property type="entry name" value="SLT"/>
    <property type="match status" value="1"/>
</dbReference>
<dbReference type="Proteomes" id="UP000515465">
    <property type="component" value="Plasmid p_1"/>
</dbReference>
<accession>A0A7G6T6N8</accession>
<evidence type="ECO:0000256" key="1">
    <source>
        <dbReference type="ARBA" id="ARBA00007734"/>
    </source>
</evidence>
<dbReference type="Gene3D" id="1.10.530.10">
    <property type="match status" value="1"/>
</dbReference>
<dbReference type="SUPFAM" id="SSF53955">
    <property type="entry name" value="Lysozyme-like"/>
    <property type="match status" value="1"/>
</dbReference>
<evidence type="ECO:0000313" key="6">
    <source>
        <dbReference type="Proteomes" id="UP000515465"/>
    </source>
</evidence>
<evidence type="ECO:0000256" key="3">
    <source>
        <dbReference type="SAM" id="MobiDB-lite"/>
    </source>
</evidence>
<keyword evidence="5" id="KW-0614">Plasmid</keyword>
<sequence>MTVIVDADGRVKPIAPLDRPVEVVGQSATGAPQSPCQNTVAMPIDAAKALVLRVANEEAFSPEFVQSVAKVESRDVSTALSQKGAYGLMQLTSDTARRFKVDLCDPEANVRGGVRFLRALHERYRNPLFILAAYNAGEDAVEKSRGVPPYPETVRFVADVMNDFYAWPDPAGSTRPPARKSPASTPDMIEPARNFAPPVAAEAEQPAASEWSDGFVMHVQ</sequence>
<dbReference type="PANTHER" id="PTHR37423">
    <property type="entry name" value="SOLUBLE LYTIC MUREIN TRANSGLYCOSYLASE-RELATED"/>
    <property type="match status" value="1"/>
</dbReference>
<evidence type="ECO:0000256" key="2">
    <source>
        <dbReference type="ARBA" id="ARBA00009387"/>
    </source>
</evidence>
<comment type="similarity">
    <text evidence="2">Belongs to the virb1 family.</text>
</comment>
<evidence type="ECO:0000313" key="5">
    <source>
        <dbReference type="EMBL" id="QND62420.1"/>
    </source>
</evidence>
<dbReference type="InterPro" id="IPR023346">
    <property type="entry name" value="Lysozyme-like_dom_sf"/>
</dbReference>
<feature type="region of interest" description="Disordered" evidence="3">
    <location>
        <begin position="168"/>
        <end position="192"/>
    </location>
</feature>